<sequence length="153" mass="17645">MPLNADFWFDLTPRLRFACWLTGACCGLMLAWWLAVSPLKDRQVQLLIQQETHESALRAQWRKVRDITPPQQSATEVASSPFTPLDFHTHEQQLVRWQPAQNGGEMVLQTQWSRVTGTFLMLAQRDMRVPSFSLVTEGNGLRFTLGLEHDHDR</sequence>
<reference evidence="4" key="1">
    <citation type="submission" date="2016-08" db="EMBL/GenBank/DDBJ databases">
        <authorList>
            <person name="Varghese N."/>
            <person name="Submissions Spin"/>
        </authorList>
    </citation>
    <scope>NUCLEOTIDE SEQUENCE [LARGE SCALE GENOMIC DNA]</scope>
    <source>
        <strain evidence="4">REICA_082</strain>
    </source>
</reference>
<keyword evidence="4" id="KW-1185">Reference proteome</keyword>
<dbReference type="InterPro" id="IPR057522">
    <property type="entry name" value="HofO_C"/>
</dbReference>
<dbReference type="AlphaFoldDB" id="A0A1C4E926"/>
<proteinExistence type="predicted"/>
<dbReference type="RefSeq" id="WP_134319032.1">
    <property type="nucleotide sequence ID" value="NZ_CP115659.1"/>
</dbReference>
<feature type="domain" description="DNA utilization protein HofO C-terminal" evidence="2">
    <location>
        <begin position="82"/>
        <end position="151"/>
    </location>
</feature>
<name>A0A1C4E926_9ENTR</name>
<dbReference type="Proteomes" id="UP000198975">
    <property type="component" value="Unassembled WGS sequence"/>
</dbReference>
<evidence type="ECO:0000313" key="4">
    <source>
        <dbReference type="Proteomes" id="UP000198975"/>
    </source>
</evidence>
<protein>
    <submittedName>
        <fullName evidence="3">Pilus assembly protein HofO</fullName>
    </submittedName>
</protein>
<organism evidence="3 4">
    <name type="scientific">Kosakonia oryzendophytica</name>
    <dbReference type="NCBI Taxonomy" id="1005665"/>
    <lineage>
        <taxon>Bacteria</taxon>
        <taxon>Pseudomonadati</taxon>
        <taxon>Pseudomonadota</taxon>
        <taxon>Gammaproteobacteria</taxon>
        <taxon>Enterobacterales</taxon>
        <taxon>Enterobacteriaceae</taxon>
        <taxon>Kosakonia</taxon>
    </lineage>
</organism>
<gene>
    <name evidence="3" type="ORF">GA0061071_11955</name>
</gene>
<dbReference type="OrthoDB" id="6564173at2"/>
<dbReference type="EMBL" id="FMAY01000019">
    <property type="protein sequence ID" value="SCC40137.1"/>
    <property type="molecule type" value="Genomic_DNA"/>
</dbReference>
<evidence type="ECO:0000256" key="1">
    <source>
        <dbReference type="SAM" id="Phobius"/>
    </source>
</evidence>
<dbReference type="Pfam" id="PF25319">
    <property type="entry name" value="HofO"/>
    <property type="match status" value="1"/>
</dbReference>
<feature type="transmembrane region" description="Helical" evidence="1">
    <location>
        <begin position="15"/>
        <end position="36"/>
    </location>
</feature>
<evidence type="ECO:0000259" key="2">
    <source>
        <dbReference type="Pfam" id="PF25319"/>
    </source>
</evidence>
<keyword evidence="1" id="KW-0812">Transmembrane</keyword>
<keyword evidence="1" id="KW-1133">Transmembrane helix</keyword>
<keyword evidence="1" id="KW-0472">Membrane</keyword>
<evidence type="ECO:0000313" key="3">
    <source>
        <dbReference type="EMBL" id="SCC40137.1"/>
    </source>
</evidence>
<accession>A0A1C4E926</accession>